<evidence type="ECO:0000313" key="3">
    <source>
        <dbReference type="Proteomes" id="UP000078492"/>
    </source>
</evidence>
<keyword evidence="1" id="KW-1133">Transmembrane helix</keyword>
<reference evidence="2 3" key="1">
    <citation type="submission" date="2015-09" db="EMBL/GenBank/DDBJ databases">
        <title>Trachymyrmex cornetzi WGS genome.</title>
        <authorList>
            <person name="Nygaard S."/>
            <person name="Hu H."/>
            <person name="Boomsma J."/>
            <person name="Zhang G."/>
        </authorList>
    </citation>
    <scope>NUCLEOTIDE SEQUENCE [LARGE SCALE GENOMIC DNA]</scope>
    <source>
        <strain evidence="2">Tcor2-1</strain>
        <tissue evidence="2">Whole body</tissue>
    </source>
</reference>
<name>A0A151JPV2_9HYME</name>
<dbReference type="AlphaFoldDB" id="A0A151JPV2"/>
<organism evidence="2 3">
    <name type="scientific">Trachymyrmex cornetzi</name>
    <dbReference type="NCBI Taxonomy" id="471704"/>
    <lineage>
        <taxon>Eukaryota</taxon>
        <taxon>Metazoa</taxon>
        <taxon>Ecdysozoa</taxon>
        <taxon>Arthropoda</taxon>
        <taxon>Hexapoda</taxon>
        <taxon>Insecta</taxon>
        <taxon>Pterygota</taxon>
        <taxon>Neoptera</taxon>
        <taxon>Endopterygota</taxon>
        <taxon>Hymenoptera</taxon>
        <taxon>Apocrita</taxon>
        <taxon>Aculeata</taxon>
        <taxon>Formicoidea</taxon>
        <taxon>Formicidae</taxon>
        <taxon>Myrmicinae</taxon>
        <taxon>Trachymyrmex</taxon>
    </lineage>
</organism>
<dbReference type="Proteomes" id="UP000078492">
    <property type="component" value="Unassembled WGS sequence"/>
</dbReference>
<feature type="transmembrane region" description="Helical" evidence="1">
    <location>
        <begin position="6"/>
        <end position="26"/>
    </location>
</feature>
<keyword evidence="3" id="KW-1185">Reference proteome</keyword>
<accession>A0A151JPV2</accession>
<proteinExistence type="predicted"/>
<dbReference type="STRING" id="471704.A0A151JPV2"/>
<evidence type="ECO:0000313" key="2">
    <source>
        <dbReference type="EMBL" id="KYN29021.1"/>
    </source>
</evidence>
<protein>
    <submittedName>
        <fullName evidence="2">Uncharacterized protein</fullName>
    </submittedName>
</protein>
<evidence type="ECO:0000256" key="1">
    <source>
        <dbReference type="SAM" id="Phobius"/>
    </source>
</evidence>
<keyword evidence="1" id="KW-0812">Transmembrane</keyword>
<dbReference type="EMBL" id="KQ978726">
    <property type="protein sequence ID" value="KYN29021.1"/>
    <property type="molecule type" value="Genomic_DNA"/>
</dbReference>
<keyword evidence="1" id="KW-0472">Membrane</keyword>
<sequence length="120" mass="14393">MKVTTEKNLAVLLACITLQIGISSMLRKKRKHKRWRNRRWWVRPINLQRDILDDYSVLVKELKKDKNLFFRYTRMSLEVHNNLLKKISPALMKTSLRKPLTPEQCLLITLRYLLSSFLIL</sequence>
<gene>
    <name evidence="2" type="ORF">ALC57_01559</name>
</gene>